<dbReference type="AlphaFoldDB" id="A0A4P6P5M3"/>
<feature type="transmembrane region" description="Helical" evidence="1">
    <location>
        <begin position="98"/>
        <end position="117"/>
    </location>
</feature>
<name>A0A4P6P5M3_9GAMM</name>
<feature type="transmembrane region" description="Helical" evidence="1">
    <location>
        <begin position="5"/>
        <end position="24"/>
    </location>
</feature>
<protein>
    <submittedName>
        <fullName evidence="2">Uncharacterized protein</fullName>
    </submittedName>
</protein>
<keyword evidence="1" id="KW-0472">Membrane</keyword>
<evidence type="ECO:0000313" key="3">
    <source>
        <dbReference type="Proteomes" id="UP000290244"/>
    </source>
</evidence>
<keyword evidence="1" id="KW-0812">Transmembrane</keyword>
<organism evidence="2 3">
    <name type="scientific">Litorilituus sediminis</name>
    <dbReference type="NCBI Taxonomy" id="718192"/>
    <lineage>
        <taxon>Bacteria</taxon>
        <taxon>Pseudomonadati</taxon>
        <taxon>Pseudomonadota</taxon>
        <taxon>Gammaproteobacteria</taxon>
        <taxon>Alteromonadales</taxon>
        <taxon>Colwelliaceae</taxon>
        <taxon>Litorilituus</taxon>
    </lineage>
</organism>
<dbReference type="EMBL" id="CP034759">
    <property type="protein sequence ID" value="QBG34737.1"/>
    <property type="molecule type" value="Genomic_DNA"/>
</dbReference>
<gene>
    <name evidence="2" type="ORF">EMK97_02770</name>
</gene>
<feature type="transmembrane region" description="Helical" evidence="1">
    <location>
        <begin position="56"/>
        <end position="73"/>
    </location>
</feature>
<dbReference type="KEGG" id="lsd:EMK97_02770"/>
<accession>A0A4P6P5M3</accession>
<dbReference type="RefSeq" id="WP_130599232.1">
    <property type="nucleotide sequence ID" value="NZ_CP034759.1"/>
</dbReference>
<proteinExistence type="predicted"/>
<evidence type="ECO:0000256" key="1">
    <source>
        <dbReference type="SAM" id="Phobius"/>
    </source>
</evidence>
<evidence type="ECO:0000313" key="2">
    <source>
        <dbReference type="EMBL" id="QBG34737.1"/>
    </source>
</evidence>
<sequence length="125" mass="14103">MKYKIISLILACYGVIGLSIVLFTELASPMVYVIATSLYVLIPTYGAWGVWHQKRIALITSMLLFISQSIRLVDKHSIMPHISPITVSFPITDFSQGSGYLIDCFAIAMFYSLAWLLKEQTNKKH</sequence>
<dbReference type="OrthoDB" id="6303404at2"/>
<keyword evidence="1" id="KW-1133">Transmembrane helix</keyword>
<keyword evidence="3" id="KW-1185">Reference proteome</keyword>
<dbReference type="Proteomes" id="UP000290244">
    <property type="component" value="Chromosome"/>
</dbReference>
<feature type="transmembrane region" description="Helical" evidence="1">
    <location>
        <begin position="30"/>
        <end position="51"/>
    </location>
</feature>
<reference evidence="2 3" key="1">
    <citation type="submission" date="2018-12" db="EMBL/GenBank/DDBJ databases">
        <title>Complete genome of Litorilituus sediminis.</title>
        <authorList>
            <person name="Liu A."/>
            <person name="Rong J."/>
        </authorList>
    </citation>
    <scope>NUCLEOTIDE SEQUENCE [LARGE SCALE GENOMIC DNA]</scope>
    <source>
        <strain evidence="2 3">JCM 17549</strain>
    </source>
</reference>